<accession>A0A8H7VAF2</accession>
<keyword evidence="2" id="KW-1185">Reference proteome</keyword>
<gene>
    <name evidence="1" type="ORF">INT47_012227</name>
</gene>
<dbReference type="AlphaFoldDB" id="A0A8H7VAF2"/>
<proteinExistence type="predicted"/>
<sequence>MARDASMVYMLGDDFKVMVQRIPIVLRLAKGDRAFLTFRNDPHHNQVISPLLNDDFNNGTSISAHPNNDDSHLKTMSTYYTLPMGDRTKSIMPLDLFGNGKQPKRAGKGEEYTIPKLNECRDITTERKNYKSSHAAQRISRHLRITQSLDRRKKQEVIDHGQNSLKPTLKLIKVVLIGG</sequence>
<dbReference type="EMBL" id="JAEPRD010000026">
    <property type="protein sequence ID" value="KAG2207174.1"/>
    <property type="molecule type" value="Genomic_DNA"/>
</dbReference>
<organism evidence="1 2">
    <name type="scientific">Mucor saturninus</name>
    <dbReference type="NCBI Taxonomy" id="64648"/>
    <lineage>
        <taxon>Eukaryota</taxon>
        <taxon>Fungi</taxon>
        <taxon>Fungi incertae sedis</taxon>
        <taxon>Mucoromycota</taxon>
        <taxon>Mucoromycotina</taxon>
        <taxon>Mucoromycetes</taxon>
        <taxon>Mucorales</taxon>
        <taxon>Mucorineae</taxon>
        <taxon>Mucoraceae</taxon>
        <taxon>Mucor</taxon>
    </lineage>
</organism>
<protein>
    <submittedName>
        <fullName evidence="1">Uncharacterized protein</fullName>
    </submittedName>
</protein>
<dbReference type="Proteomes" id="UP000603453">
    <property type="component" value="Unassembled WGS sequence"/>
</dbReference>
<evidence type="ECO:0000313" key="2">
    <source>
        <dbReference type="Proteomes" id="UP000603453"/>
    </source>
</evidence>
<evidence type="ECO:0000313" key="1">
    <source>
        <dbReference type="EMBL" id="KAG2207174.1"/>
    </source>
</evidence>
<reference evidence="1" key="1">
    <citation type="submission" date="2020-12" db="EMBL/GenBank/DDBJ databases">
        <title>Metabolic potential, ecology and presence of endohyphal bacteria is reflected in genomic diversity of Mucoromycotina.</title>
        <authorList>
            <person name="Muszewska A."/>
            <person name="Okrasinska A."/>
            <person name="Steczkiewicz K."/>
            <person name="Drgas O."/>
            <person name="Orlowska M."/>
            <person name="Perlinska-Lenart U."/>
            <person name="Aleksandrzak-Piekarczyk T."/>
            <person name="Szatraj K."/>
            <person name="Zielenkiewicz U."/>
            <person name="Pilsyk S."/>
            <person name="Malc E."/>
            <person name="Mieczkowski P."/>
            <person name="Kruszewska J.S."/>
            <person name="Biernat P."/>
            <person name="Pawlowska J."/>
        </authorList>
    </citation>
    <scope>NUCLEOTIDE SEQUENCE</scope>
    <source>
        <strain evidence="1">WA0000017839</strain>
    </source>
</reference>
<name>A0A8H7VAF2_9FUNG</name>
<comment type="caution">
    <text evidence="1">The sequence shown here is derived from an EMBL/GenBank/DDBJ whole genome shotgun (WGS) entry which is preliminary data.</text>
</comment>